<feature type="domain" description="Tc1-like transposase DDE" evidence="1">
    <location>
        <begin position="3"/>
        <end position="87"/>
    </location>
</feature>
<comment type="caution">
    <text evidence="2">The sequence shown here is derived from an EMBL/GenBank/DDBJ whole genome shotgun (WGS) entry which is preliminary data.</text>
</comment>
<dbReference type="InterPro" id="IPR036397">
    <property type="entry name" value="RNaseH_sf"/>
</dbReference>
<dbReference type="InterPro" id="IPR038717">
    <property type="entry name" value="Tc1-like_DDE_dom"/>
</dbReference>
<reference evidence="2" key="1">
    <citation type="submission" date="2024-04" db="EMBL/GenBank/DDBJ databases">
        <authorList>
            <consortium name="Molecular Ecology Group"/>
        </authorList>
    </citation>
    <scope>NUCLEOTIDE SEQUENCE</scope>
</reference>
<evidence type="ECO:0000259" key="1">
    <source>
        <dbReference type="Pfam" id="PF13358"/>
    </source>
</evidence>
<dbReference type="GO" id="GO:0003676">
    <property type="term" value="F:nucleic acid binding"/>
    <property type="evidence" value="ECO:0007669"/>
    <property type="project" value="InterPro"/>
</dbReference>
<evidence type="ECO:0000313" key="3">
    <source>
        <dbReference type="Proteomes" id="UP001497644"/>
    </source>
</evidence>
<proteinExistence type="predicted"/>
<name>A0AAV2N0N4_9HYME</name>
<accession>A0AAV2N0N4</accession>
<dbReference type="Gene3D" id="3.30.420.10">
    <property type="entry name" value="Ribonuclease H-like superfamily/Ribonuclease H"/>
    <property type="match status" value="1"/>
</dbReference>
<protein>
    <recommendedName>
        <fullName evidence="1">Tc1-like transposase DDE domain-containing protein</fullName>
    </recommendedName>
</protein>
<dbReference type="EMBL" id="CAXIPU020000985">
    <property type="protein sequence ID" value="CAL1672816.1"/>
    <property type="molecule type" value="Genomic_DNA"/>
</dbReference>
<evidence type="ECO:0000313" key="2">
    <source>
        <dbReference type="EMBL" id="CAL1672816.1"/>
    </source>
</evidence>
<dbReference type="Proteomes" id="UP001497644">
    <property type="component" value="Unassembled WGS sequence"/>
</dbReference>
<gene>
    <name evidence="2" type="ORF">LPLAT_LOCUS11778</name>
</gene>
<dbReference type="AlphaFoldDB" id="A0AAV2N0N4"/>
<organism evidence="2 3">
    <name type="scientific">Lasius platythorax</name>
    <dbReference type="NCBI Taxonomy" id="488582"/>
    <lineage>
        <taxon>Eukaryota</taxon>
        <taxon>Metazoa</taxon>
        <taxon>Ecdysozoa</taxon>
        <taxon>Arthropoda</taxon>
        <taxon>Hexapoda</taxon>
        <taxon>Insecta</taxon>
        <taxon>Pterygota</taxon>
        <taxon>Neoptera</taxon>
        <taxon>Endopterygota</taxon>
        <taxon>Hymenoptera</taxon>
        <taxon>Apocrita</taxon>
        <taxon>Aculeata</taxon>
        <taxon>Formicoidea</taxon>
        <taxon>Formicidae</taxon>
        <taxon>Formicinae</taxon>
        <taxon>Lasius</taxon>
        <taxon>Lasius</taxon>
    </lineage>
</organism>
<sequence length="90" mass="10176">MTSRGPGPLVRTTPHMNSEGYIHILSNVMMPYIAETFPGIPYVNFVQDNSGVHRARIVQNWLARQPNLRTLNYPSKSPDLNVIENRIGNT</sequence>
<dbReference type="Pfam" id="PF13358">
    <property type="entry name" value="DDE_3"/>
    <property type="match status" value="1"/>
</dbReference>
<keyword evidence="3" id="KW-1185">Reference proteome</keyword>